<feature type="region of interest" description="Disordered" evidence="1">
    <location>
        <begin position="75"/>
        <end position="101"/>
    </location>
</feature>
<protein>
    <submittedName>
        <fullName evidence="2">(northern house mosquito) hypothetical protein</fullName>
    </submittedName>
</protein>
<sequence length="224" mass="24498">MRASRRIANLSCGNPDAGMYHEQQQQLLCSIFNLSDGNFHTGFEHRWISFQPKAPSGNAYFVPSTQVINLHQTVPPASRVGNGSSGQQSAEDDSSQNVKGAASGLSSECGISIFSRLGQPIFEVFENETLCAPFGSSGLRSADDYLSQNVADAASGQRSESGDSEFEFPADDQWDAEVNGKLFYFQFQALKGTKRIKLILISDCENFLDICSKFQTKNKNSNKA</sequence>
<proteinExistence type="predicted"/>
<name>A0A8D8GTL0_CULPI</name>
<organism evidence="2">
    <name type="scientific">Culex pipiens</name>
    <name type="common">House mosquito</name>
    <dbReference type="NCBI Taxonomy" id="7175"/>
    <lineage>
        <taxon>Eukaryota</taxon>
        <taxon>Metazoa</taxon>
        <taxon>Ecdysozoa</taxon>
        <taxon>Arthropoda</taxon>
        <taxon>Hexapoda</taxon>
        <taxon>Insecta</taxon>
        <taxon>Pterygota</taxon>
        <taxon>Neoptera</taxon>
        <taxon>Endopterygota</taxon>
        <taxon>Diptera</taxon>
        <taxon>Nematocera</taxon>
        <taxon>Culicoidea</taxon>
        <taxon>Culicidae</taxon>
        <taxon>Culicinae</taxon>
        <taxon>Culicini</taxon>
        <taxon>Culex</taxon>
        <taxon>Culex</taxon>
    </lineage>
</organism>
<evidence type="ECO:0000313" key="2">
    <source>
        <dbReference type="EMBL" id="CAG6519028.1"/>
    </source>
</evidence>
<dbReference type="EMBL" id="HBUE01284203">
    <property type="protein sequence ID" value="CAG6570576.1"/>
    <property type="molecule type" value="Transcribed_RNA"/>
</dbReference>
<dbReference type="EMBL" id="HBUE01178626">
    <property type="protein sequence ID" value="CAG6519028.1"/>
    <property type="molecule type" value="Transcribed_RNA"/>
</dbReference>
<reference evidence="2" key="1">
    <citation type="submission" date="2021-05" db="EMBL/GenBank/DDBJ databases">
        <authorList>
            <person name="Alioto T."/>
            <person name="Alioto T."/>
            <person name="Gomez Garrido J."/>
        </authorList>
    </citation>
    <scope>NUCLEOTIDE SEQUENCE</scope>
</reference>
<dbReference type="AlphaFoldDB" id="A0A8D8GTL0"/>
<accession>A0A8D8GTL0</accession>
<evidence type="ECO:0000256" key="1">
    <source>
        <dbReference type="SAM" id="MobiDB-lite"/>
    </source>
</evidence>